<reference evidence="2 3" key="1">
    <citation type="journal article" date="2018" name="Sci. Rep.">
        <title>Genomic signatures of local adaptation to the degree of environmental predictability in rotifers.</title>
        <authorList>
            <person name="Franch-Gras L."/>
            <person name="Hahn C."/>
            <person name="Garcia-Roger E.M."/>
            <person name="Carmona M.J."/>
            <person name="Serra M."/>
            <person name="Gomez A."/>
        </authorList>
    </citation>
    <scope>NUCLEOTIDE SEQUENCE [LARGE SCALE GENOMIC DNA]</scope>
    <source>
        <strain evidence="2">HYR1</strain>
    </source>
</reference>
<keyword evidence="1" id="KW-1133">Transmembrane helix</keyword>
<dbReference type="EMBL" id="REGN01005034">
    <property type="protein sequence ID" value="RNA15147.1"/>
    <property type="molecule type" value="Genomic_DNA"/>
</dbReference>
<proteinExistence type="predicted"/>
<protein>
    <submittedName>
        <fullName evidence="2">Uncharacterized protein</fullName>
    </submittedName>
</protein>
<keyword evidence="3" id="KW-1185">Reference proteome</keyword>
<accession>A0A3M7QUP6</accession>
<name>A0A3M7QUP6_BRAPC</name>
<evidence type="ECO:0000313" key="2">
    <source>
        <dbReference type="EMBL" id="RNA15147.1"/>
    </source>
</evidence>
<dbReference type="Proteomes" id="UP000276133">
    <property type="component" value="Unassembled WGS sequence"/>
</dbReference>
<comment type="caution">
    <text evidence="2">The sequence shown here is derived from an EMBL/GenBank/DDBJ whole genome shotgun (WGS) entry which is preliminary data.</text>
</comment>
<dbReference type="AlphaFoldDB" id="A0A3M7QUP6"/>
<organism evidence="2 3">
    <name type="scientific">Brachionus plicatilis</name>
    <name type="common">Marine rotifer</name>
    <name type="synonym">Brachionus muelleri</name>
    <dbReference type="NCBI Taxonomy" id="10195"/>
    <lineage>
        <taxon>Eukaryota</taxon>
        <taxon>Metazoa</taxon>
        <taxon>Spiralia</taxon>
        <taxon>Gnathifera</taxon>
        <taxon>Rotifera</taxon>
        <taxon>Eurotatoria</taxon>
        <taxon>Monogononta</taxon>
        <taxon>Pseudotrocha</taxon>
        <taxon>Ploima</taxon>
        <taxon>Brachionidae</taxon>
        <taxon>Brachionus</taxon>
    </lineage>
</organism>
<evidence type="ECO:0000256" key="1">
    <source>
        <dbReference type="SAM" id="Phobius"/>
    </source>
</evidence>
<keyword evidence="1" id="KW-0812">Transmembrane</keyword>
<evidence type="ECO:0000313" key="3">
    <source>
        <dbReference type="Proteomes" id="UP000276133"/>
    </source>
</evidence>
<sequence>MGTNLDLQLIYLIQGLGRRKIVHLYIQVLVLYGWWRFGYQDVDPMEFFARRRVGDSVEKFYLEKEKVNLVTKLNSILHD</sequence>
<keyword evidence="1" id="KW-0472">Membrane</keyword>
<gene>
    <name evidence="2" type="ORF">BpHYR1_035711</name>
</gene>
<feature type="transmembrane region" description="Helical" evidence="1">
    <location>
        <begin position="21"/>
        <end position="37"/>
    </location>
</feature>